<evidence type="ECO:0000313" key="2">
    <source>
        <dbReference type="EMBL" id="OGB73283.1"/>
    </source>
</evidence>
<name>A0A1F4NPA4_UNCK3</name>
<dbReference type="Proteomes" id="UP000178085">
    <property type="component" value="Unassembled WGS sequence"/>
</dbReference>
<dbReference type="AlphaFoldDB" id="A0A1F4NPA4"/>
<proteinExistence type="predicted"/>
<evidence type="ECO:0000313" key="3">
    <source>
        <dbReference type="Proteomes" id="UP000178085"/>
    </source>
</evidence>
<feature type="compositionally biased region" description="Basic and acidic residues" evidence="1">
    <location>
        <begin position="69"/>
        <end position="87"/>
    </location>
</feature>
<comment type="caution">
    <text evidence="2">The sequence shown here is derived from an EMBL/GenBank/DDBJ whole genome shotgun (WGS) entry which is preliminary data.</text>
</comment>
<evidence type="ECO:0000256" key="1">
    <source>
        <dbReference type="SAM" id="MobiDB-lite"/>
    </source>
</evidence>
<dbReference type="EMBL" id="METD01000001">
    <property type="protein sequence ID" value="OGB73283.1"/>
    <property type="molecule type" value="Genomic_DNA"/>
</dbReference>
<protein>
    <submittedName>
        <fullName evidence="2">Uncharacterized protein</fullName>
    </submittedName>
</protein>
<organism evidence="2 3">
    <name type="scientific">candidate division Kazan bacterium RIFCSPLOWO2_01_FULL_45_19</name>
    <dbReference type="NCBI Taxonomy" id="1798538"/>
    <lineage>
        <taxon>Bacteria</taxon>
        <taxon>Bacteria division Kazan-3B-28</taxon>
    </lineage>
</organism>
<accession>A0A1F4NPA4</accession>
<feature type="region of interest" description="Disordered" evidence="1">
    <location>
        <begin position="65"/>
        <end position="87"/>
    </location>
</feature>
<sequence>MGRPWYELATRKIKVKFQIMCLDGLAHFQTRAICRALFIKRAPVRAPFLILKFYINVILGATLGGARGSRTEKGSPSVRRENKYSIS</sequence>
<reference evidence="2 3" key="1">
    <citation type="journal article" date="2016" name="Nat. Commun.">
        <title>Thousands of microbial genomes shed light on interconnected biogeochemical processes in an aquifer system.</title>
        <authorList>
            <person name="Anantharaman K."/>
            <person name="Brown C.T."/>
            <person name="Hug L.A."/>
            <person name="Sharon I."/>
            <person name="Castelle C.J."/>
            <person name="Probst A.J."/>
            <person name="Thomas B.C."/>
            <person name="Singh A."/>
            <person name="Wilkins M.J."/>
            <person name="Karaoz U."/>
            <person name="Brodie E.L."/>
            <person name="Williams K.H."/>
            <person name="Hubbard S.S."/>
            <person name="Banfield J.F."/>
        </authorList>
    </citation>
    <scope>NUCLEOTIDE SEQUENCE [LARGE SCALE GENOMIC DNA]</scope>
</reference>
<gene>
    <name evidence="2" type="ORF">A3K51_00170</name>
</gene>